<organism evidence="10 11">
    <name type="scientific">Cirrhinus molitorella</name>
    <name type="common">mud carp</name>
    <dbReference type="NCBI Taxonomy" id="172907"/>
    <lineage>
        <taxon>Eukaryota</taxon>
        <taxon>Metazoa</taxon>
        <taxon>Chordata</taxon>
        <taxon>Craniata</taxon>
        <taxon>Vertebrata</taxon>
        <taxon>Euteleostomi</taxon>
        <taxon>Actinopterygii</taxon>
        <taxon>Neopterygii</taxon>
        <taxon>Teleostei</taxon>
        <taxon>Ostariophysi</taxon>
        <taxon>Cypriniformes</taxon>
        <taxon>Cyprinidae</taxon>
        <taxon>Labeoninae</taxon>
        <taxon>Labeonini</taxon>
        <taxon>Cirrhinus</taxon>
    </lineage>
</organism>
<dbReference type="Pfam" id="PF00096">
    <property type="entry name" value="zf-C2H2"/>
    <property type="match status" value="2"/>
</dbReference>
<evidence type="ECO:0000259" key="9">
    <source>
        <dbReference type="PROSITE" id="PS50157"/>
    </source>
</evidence>
<dbReference type="SMART" id="SM00355">
    <property type="entry name" value="ZnF_C2H2"/>
    <property type="match status" value="3"/>
</dbReference>
<dbReference type="FunFam" id="3.30.160.60:FF:002343">
    <property type="entry name" value="Zinc finger protein 33A"/>
    <property type="match status" value="1"/>
</dbReference>
<sequence length="417" mass="48376">MDVEIRSGYTSVTFYQSTMSKLQIFSVFLTERLTLAAQEIFKAVEDIFSEYNEEICRSRQEIELLKRRLQQAGVQMDSETQPCSSETQGQKHSQTFSEEWRSKHDLKDAEMHMKLEVYTQEESEKQMPVYSESASLSPCMDIYHDQTPSKDTETPMMDSSENNFLFINKAPRIKTELESNSETDTTCQVQQLITKHGLDDSGASDVSSDVNTIKVTHIVSPRHEIQTFNLPFRNQEMLIQHRMDLAQIRARKLHLQQERNKRNKSENEEIHRVKKVKHTEEVAHDKQQQQTQSKTNLADVCLEDVQHEEELSESYMPHHDVQGNPHGTGEYLCVVCRRRFSSPGLLKIHLRVHSGEKPYHCNFCGKNFRQSSHLNTHVRIHTGERPHICQNCGKTFIDSSARNRHFKKCILISLQGQ</sequence>
<dbReference type="InterPro" id="IPR013087">
    <property type="entry name" value="Znf_C2H2_type"/>
</dbReference>
<evidence type="ECO:0000256" key="2">
    <source>
        <dbReference type="ARBA" id="ARBA00022723"/>
    </source>
</evidence>
<evidence type="ECO:0000256" key="8">
    <source>
        <dbReference type="SAM" id="MobiDB-lite"/>
    </source>
</evidence>
<dbReference type="FunFam" id="3.30.160.60:FF:000624">
    <property type="entry name" value="zinc finger protein 697"/>
    <property type="match status" value="1"/>
</dbReference>
<dbReference type="PROSITE" id="PS00028">
    <property type="entry name" value="ZINC_FINGER_C2H2_1"/>
    <property type="match status" value="2"/>
</dbReference>
<feature type="region of interest" description="Disordered" evidence="8">
    <location>
        <begin position="276"/>
        <end position="295"/>
    </location>
</feature>
<feature type="domain" description="C2H2-type" evidence="9">
    <location>
        <begin position="331"/>
        <end position="358"/>
    </location>
</feature>
<feature type="compositionally biased region" description="Basic and acidic residues" evidence="8">
    <location>
        <begin position="278"/>
        <end position="287"/>
    </location>
</feature>
<evidence type="ECO:0000256" key="6">
    <source>
        <dbReference type="ARBA" id="ARBA00023242"/>
    </source>
</evidence>
<evidence type="ECO:0000256" key="3">
    <source>
        <dbReference type="ARBA" id="ARBA00022737"/>
    </source>
</evidence>
<name>A0AA88PBI2_9TELE</name>
<dbReference type="PANTHER" id="PTHR24394:SF29">
    <property type="entry name" value="MYONEURIN"/>
    <property type="match status" value="1"/>
</dbReference>
<feature type="domain" description="C2H2-type" evidence="9">
    <location>
        <begin position="359"/>
        <end position="386"/>
    </location>
</feature>
<accession>A0AA88PBI2</accession>
<dbReference type="GO" id="GO:0008270">
    <property type="term" value="F:zinc ion binding"/>
    <property type="evidence" value="ECO:0007669"/>
    <property type="project" value="UniProtKB-KW"/>
</dbReference>
<dbReference type="PROSITE" id="PS50157">
    <property type="entry name" value="ZINC_FINGER_C2H2_2"/>
    <property type="match status" value="2"/>
</dbReference>
<evidence type="ECO:0000313" key="10">
    <source>
        <dbReference type="EMBL" id="KAK2874297.1"/>
    </source>
</evidence>
<keyword evidence="11" id="KW-1185">Reference proteome</keyword>
<evidence type="ECO:0000256" key="1">
    <source>
        <dbReference type="ARBA" id="ARBA00004123"/>
    </source>
</evidence>
<comment type="subcellular location">
    <subcellularLocation>
        <location evidence="1">Nucleus</location>
    </subcellularLocation>
</comment>
<dbReference type="GO" id="GO:0005634">
    <property type="term" value="C:nucleus"/>
    <property type="evidence" value="ECO:0007669"/>
    <property type="project" value="UniProtKB-SubCell"/>
</dbReference>
<dbReference type="SUPFAM" id="SSF57667">
    <property type="entry name" value="beta-beta-alpha zinc fingers"/>
    <property type="match status" value="2"/>
</dbReference>
<dbReference type="Proteomes" id="UP001187343">
    <property type="component" value="Unassembled WGS sequence"/>
</dbReference>
<protein>
    <recommendedName>
        <fullName evidence="9">C2H2-type domain-containing protein</fullName>
    </recommendedName>
</protein>
<keyword evidence="5" id="KW-0862">Zinc</keyword>
<evidence type="ECO:0000256" key="5">
    <source>
        <dbReference type="ARBA" id="ARBA00022833"/>
    </source>
</evidence>
<comment type="caution">
    <text evidence="10">The sequence shown here is derived from an EMBL/GenBank/DDBJ whole genome shotgun (WGS) entry which is preliminary data.</text>
</comment>
<keyword evidence="2" id="KW-0479">Metal-binding</keyword>
<keyword evidence="3" id="KW-0677">Repeat</keyword>
<dbReference type="AlphaFoldDB" id="A0AA88PBI2"/>
<evidence type="ECO:0000256" key="7">
    <source>
        <dbReference type="PROSITE-ProRule" id="PRU00042"/>
    </source>
</evidence>
<gene>
    <name evidence="10" type="ORF">Q8A67_021450</name>
</gene>
<reference evidence="10" key="1">
    <citation type="submission" date="2023-08" db="EMBL/GenBank/DDBJ databases">
        <title>Chromosome-level Genome Assembly of mud carp (Cirrhinus molitorella).</title>
        <authorList>
            <person name="Liu H."/>
        </authorList>
    </citation>
    <scope>NUCLEOTIDE SEQUENCE</scope>
    <source>
        <strain evidence="10">Prfri</strain>
        <tissue evidence="10">Muscle</tissue>
    </source>
</reference>
<evidence type="ECO:0000313" key="11">
    <source>
        <dbReference type="Proteomes" id="UP001187343"/>
    </source>
</evidence>
<dbReference type="EMBL" id="JAUYZG010000021">
    <property type="protein sequence ID" value="KAK2874297.1"/>
    <property type="molecule type" value="Genomic_DNA"/>
</dbReference>
<feature type="compositionally biased region" description="Polar residues" evidence="8">
    <location>
        <begin position="77"/>
        <end position="97"/>
    </location>
</feature>
<keyword evidence="6" id="KW-0539">Nucleus</keyword>
<evidence type="ECO:0000256" key="4">
    <source>
        <dbReference type="ARBA" id="ARBA00022771"/>
    </source>
</evidence>
<dbReference type="GO" id="GO:0000981">
    <property type="term" value="F:DNA-binding transcription factor activity, RNA polymerase II-specific"/>
    <property type="evidence" value="ECO:0007669"/>
    <property type="project" value="TreeGrafter"/>
</dbReference>
<keyword evidence="4 7" id="KW-0863">Zinc-finger</keyword>
<dbReference type="InterPro" id="IPR036236">
    <property type="entry name" value="Znf_C2H2_sf"/>
</dbReference>
<dbReference type="Gene3D" id="3.30.160.60">
    <property type="entry name" value="Classic Zinc Finger"/>
    <property type="match status" value="3"/>
</dbReference>
<proteinExistence type="predicted"/>
<dbReference type="PANTHER" id="PTHR24394">
    <property type="entry name" value="ZINC FINGER PROTEIN"/>
    <property type="match status" value="1"/>
</dbReference>
<feature type="region of interest" description="Disordered" evidence="8">
    <location>
        <begin position="75"/>
        <end position="97"/>
    </location>
</feature>